<dbReference type="PRINTS" id="PR01776">
    <property type="entry name" value="HPOMPFAMILY"/>
</dbReference>
<protein>
    <recommendedName>
        <fullName evidence="4">Outer membrane protein HomB</fullName>
    </recommendedName>
</protein>
<dbReference type="InterPro" id="IPR002718">
    <property type="entry name" value="OMP_Helicobacter"/>
</dbReference>
<name>I0EPH9_HELC0</name>
<evidence type="ECO:0000313" key="2">
    <source>
        <dbReference type="EMBL" id="AFI04848.1"/>
    </source>
</evidence>
<feature type="compositionally biased region" description="Polar residues" evidence="1">
    <location>
        <begin position="64"/>
        <end position="73"/>
    </location>
</feature>
<dbReference type="AlphaFoldDB" id="I0EPH9"/>
<dbReference type="Proteomes" id="UP000005010">
    <property type="component" value="Chromosome"/>
</dbReference>
<dbReference type="EMBL" id="CP003479">
    <property type="protein sequence ID" value="AFI04848.1"/>
    <property type="molecule type" value="Genomic_DNA"/>
</dbReference>
<sequence length="731" mass="82069">MKANLKHLSKISCIILVSVLSECEAHPKSGFFIEAGFESGMSSVVESIQRRPNPQPLLDDNSYQKESLPSTTISKKETANSHISYPSKNQPESQINTENSQNKTPTASVESVSSPKEQETQTQANSSNQQNNSQTTTQNAEIVPQVENDFSKPVTIKNNASISFSNLSLSDLGNPTANSLFADTIKLNNGSIKFSTKIPVRLDYDSTNQKVTLQNFVPTNLTNIDLYVKVSENGQIVEKKIATITDLPQDSSATFDSSKISALAELEGGIDPSDFLIKASETSSKETKEALTALGKITTNIHGHFTNEEYYNGGWTPYKLCGLSKCFEDVTQEYATGLTKLLFNFAYVLDSEEWKNAILNAQFDFKDRCGSHTRLENCNNIVSKETIVEKMRSDSEELRFSVMSNALKQKNGIEGLGIRDLYALDTSTFSEYTNPLLWDSKAVSYGHLEKFYQFMHEYAHTKGYMHYGNMTYNGGDRIAHGEGFTSITAKVWLNMAQKGEIPFQVIKCTWDEKTCSLYNKSEDVPYFKNLNTPSNAHYFAYNFMVSNVSNMMQTLNDTIQSSINPSHTSKRQKSPMLGFNTQIGYQNYFNNVVGLSYYAMFNYNFSKRQGLLNQTQQYGVGGGVNLLIDFINVYAGKNFKSSFGVFAGARGLYNYYKFNGVINANKHRGNVYFTTGFNYRYKHSKISLGISMPLIKQSIKAQLITENLINEVALNQNIQNMHVFMNYGWVF</sequence>
<organism evidence="2 3">
    <name type="scientific">Helicobacter cetorum (strain ATCC BAA-429 / MIT 00-7128)</name>
    <dbReference type="NCBI Taxonomy" id="182217"/>
    <lineage>
        <taxon>Bacteria</taxon>
        <taxon>Pseudomonadati</taxon>
        <taxon>Campylobacterota</taxon>
        <taxon>Epsilonproteobacteria</taxon>
        <taxon>Campylobacterales</taxon>
        <taxon>Helicobacteraceae</taxon>
        <taxon>Helicobacter</taxon>
    </lineage>
</organism>
<proteinExistence type="predicted"/>
<evidence type="ECO:0000313" key="3">
    <source>
        <dbReference type="Proteomes" id="UP000005010"/>
    </source>
</evidence>
<dbReference type="RefSeq" id="WP_014661715.1">
    <property type="nucleotide sequence ID" value="NC_017737.1"/>
</dbReference>
<evidence type="ECO:0000256" key="1">
    <source>
        <dbReference type="SAM" id="MobiDB-lite"/>
    </source>
</evidence>
<evidence type="ECO:0008006" key="4">
    <source>
        <dbReference type="Google" id="ProtNLM"/>
    </source>
</evidence>
<feature type="compositionally biased region" description="Low complexity" evidence="1">
    <location>
        <begin position="120"/>
        <end position="137"/>
    </location>
</feature>
<gene>
    <name evidence="2" type="ordered locus">HCW_07955</name>
</gene>
<accession>I0EPH9</accession>
<dbReference type="HOGENOM" id="CLU_017994_1_0_7"/>
<dbReference type="KEGG" id="hce:HCW_07955"/>
<reference evidence="3" key="1">
    <citation type="submission" date="2012-04" db="EMBL/GenBank/DDBJ databases">
        <title>Complete genome sequence of Helicobacter cetorum strain MIT 00-7128.</title>
        <authorList>
            <person name="Kersulyte D."/>
            <person name="Berg D.E."/>
        </authorList>
    </citation>
    <scope>NUCLEOTIDE SEQUENCE [LARGE SCALE GENOMIC DNA]</scope>
    <source>
        <strain evidence="3">MIT 00-7128</strain>
    </source>
</reference>
<feature type="compositionally biased region" description="Polar residues" evidence="1">
    <location>
        <begin position="80"/>
        <end position="115"/>
    </location>
</feature>
<dbReference type="PATRIC" id="fig|182217.3.peg.1687"/>
<keyword evidence="3" id="KW-1185">Reference proteome</keyword>
<feature type="region of interest" description="Disordered" evidence="1">
    <location>
        <begin position="45"/>
        <end position="137"/>
    </location>
</feature>